<evidence type="ECO:0000313" key="3">
    <source>
        <dbReference type="Proteomes" id="UP001142317"/>
    </source>
</evidence>
<proteinExistence type="predicted"/>
<evidence type="ECO:0000313" key="2">
    <source>
        <dbReference type="EMBL" id="GLJ79023.1"/>
    </source>
</evidence>
<dbReference type="InterPro" id="IPR009061">
    <property type="entry name" value="DNA-bd_dom_put_sf"/>
</dbReference>
<dbReference type="EMBL" id="BSEO01000001">
    <property type="protein sequence ID" value="GLJ79023.1"/>
    <property type="molecule type" value="Genomic_DNA"/>
</dbReference>
<protein>
    <recommendedName>
        <fullName evidence="1">Helix-turn-helix domain-containing protein</fullName>
    </recommendedName>
</protein>
<dbReference type="Proteomes" id="UP001142317">
    <property type="component" value="Unassembled WGS sequence"/>
</dbReference>
<dbReference type="RefSeq" id="WP_210004810.1">
    <property type="nucleotide sequence ID" value="NZ_BSEO01000001.1"/>
</dbReference>
<feature type="domain" description="Helix-turn-helix" evidence="1">
    <location>
        <begin position="8"/>
        <end position="53"/>
    </location>
</feature>
<reference evidence="2" key="1">
    <citation type="journal article" date="2014" name="Int. J. Syst. Evol. Microbiol.">
        <title>Complete genome sequence of Corynebacterium casei LMG S-19264T (=DSM 44701T), isolated from a smear-ripened cheese.</title>
        <authorList>
            <consortium name="US DOE Joint Genome Institute (JGI-PGF)"/>
            <person name="Walter F."/>
            <person name="Albersmeier A."/>
            <person name="Kalinowski J."/>
            <person name="Ruckert C."/>
        </authorList>
    </citation>
    <scope>NUCLEOTIDE SEQUENCE</scope>
    <source>
        <strain evidence="2">VKM Ac-1447</strain>
    </source>
</reference>
<gene>
    <name evidence="2" type="ORF">GCM10017586_07050</name>
</gene>
<accession>A0A9W6HFE4</accession>
<comment type="caution">
    <text evidence="2">The sequence shown here is derived from an EMBL/GenBank/DDBJ whole genome shotgun (WGS) entry which is preliminary data.</text>
</comment>
<dbReference type="InterPro" id="IPR041657">
    <property type="entry name" value="HTH_17"/>
</dbReference>
<dbReference type="SUPFAM" id="SSF46955">
    <property type="entry name" value="Putative DNA-binding domain"/>
    <property type="match status" value="1"/>
</dbReference>
<name>A0A9W6HFE4_9MICO</name>
<keyword evidence="3" id="KW-1185">Reference proteome</keyword>
<organism evidence="2 3">
    <name type="scientific">Microbacterium imperiale</name>
    <dbReference type="NCBI Taxonomy" id="33884"/>
    <lineage>
        <taxon>Bacteria</taxon>
        <taxon>Bacillati</taxon>
        <taxon>Actinomycetota</taxon>
        <taxon>Actinomycetes</taxon>
        <taxon>Micrococcales</taxon>
        <taxon>Microbacteriaceae</taxon>
        <taxon>Microbacterium</taxon>
    </lineage>
</organism>
<dbReference type="Pfam" id="PF12728">
    <property type="entry name" value="HTH_17"/>
    <property type="match status" value="1"/>
</dbReference>
<dbReference type="AlphaFoldDB" id="A0A9W6HFE4"/>
<sequence>MEDKILFVNEAAARLRRSPEQLRYMMTQGTAPKHAKIAGRICFRESDIQAFIDAAFAEAV</sequence>
<evidence type="ECO:0000259" key="1">
    <source>
        <dbReference type="Pfam" id="PF12728"/>
    </source>
</evidence>
<reference evidence="2" key="2">
    <citation type="submission" date="2023-01" db="EMBL/GenBank/DDBJ databases">
        <authorList>
            <person name="Sun Q."/>
            <person name="Evtushenko L."/>
        </authorList>
    </citation>
    <scope>NUCLEOTIDE SEQUENCE</scope>
    <source>
        <strain evidence="2">VKM Ac-1447</strain>
    </source>
</reference>